<proteinExistence type="predicted"/>
<reference evidence="3" key="1">
    <citation type="journal article" date="2020" name="mSystems">
        <title>Genome- and Community-Level Interaction Insights into Carbon Utilization and Element Cycling Functions of Hydrothermarchaeota in Hydrothermal Sediment.</title>
        <authorList>
            <person name="Zhou Z."/>
            <person name="Liu Y."/>
            <person name="Xu W."/>
            <person name="Pan J."/>
            <person name="Luo Z.H."/>
            <person name="Li M."/>
        </authorList>
    </citation>
    <scope>NUCLEOTIDE SEQUENCE [LARGE SCALE GENOMIC DNA]</scope>
    <source>
        <strain evidence="3">SpSt-82</strain>
    </source>
</reference>
<feature type="region of interest" description="Disordered" evidence="1">
    <location>
        <begin position="168"/>
        <end position="193"/>
    </location>
</feature>
<evidence type="ECO:0000313" key="3">
    <source>
        <dbReference type="EMBL" id="HGY39241.1"/>
    </source>
</evidence>
<organism evidence="3">
    <name type="scientific">Candidatus Caldatribacterium saccharofermentans</name>
    <dbReference type="NCBI Taxonomy" id="1454753"/>
    <lineage>
        <taxon>Bacteria</taxon>
        <taxon>Pseudomonadati</taxon>
        <taxon>Atribacterota</taxon>
        <taxon>Atribacteria</taxon>
        <taxon>Atribacterales</taxon>
        <taxon>Candidatus Caldatribacteriaceae</taxon>
        <taxon>Candidatus Caldatribacterium</taxon>
    </lineage>
</organism>
<comment type="caution">
    <text evidence="3">The sequence shown here is derived from an EMBL/GenBank/DDBJ whole genome shotgun (WGS) entry which is preliminary data.</text>
</comment>
<protein>
    <submittedName>
        <fullName evidence="3">Helix-turn-helix domain-containing protein</fullName>
    </submittedName>
</protein>
<dbReference type="CDD" id="cd00093">
    <property type="entry name" value="HTH_XRE"/>
    <property type="match status" value="1"/>
</dbReference>
<dbReference type="Gene3D" id="1.10.260.40">
    <property type="entry name" value="lambda repressor-like DNA-binding domains"/>
    <property type="match status" value="1"/>
</dbReference>
<dbReference type="InterPro" id="IPR010982">
    <property type="entry name" value="Lambda_DNA-bd_dom_sf"/>
</dbReference>
<feature type="compositionally biased region" description="Acidic residues" evidence="1">
    <location>
        <begin position="178"/>
        <end position="193"/>
    </location>
</feature>
<dbReference type="EMBL" id="DTIY01000036">
    <property type="protein sequence ID" value="HGY39241.1"/>
    <property type="molecule type" value="Genomic_DNA"/>
</dbReference>
<name>A0A7V4TGB9_9BACT</name>
<gene>
    <name evidence="3" type="ORF">ENW11_05480</name>
</gene>
<sequence>MAERKSAPRKAVVGDMNVERDIEELFEKLRKDRETAETLDYYAPLNALILEVVEERTYQNLTQEELARRLGTRQSAISRFENLGRKPGFDFLQKVARALGGKLFITIHGQYAALVPRKYRELINRLARERDTTPEAVVRELLVEALERKMGEELFAEIIRTVSVPRKNPVVSAGPEESTSEPWEDDELLSLAS</sequence>
<dbReference type="GO" id="GO:0003677">
    <property type="term" value="F:DNA binding"/>
    <property type="evidence" value="ECO:0007669"/>
    <property type="project" value="InterPro"/>
</dbReference>
<dbReference type="Pfam" id="PF01381">
    <property type="entry name" value="HTH_3"/>
    <property type="match status" value="1"/>
</dbReference>
<evidence type="ECO:0000259" key="2">
    <source>
        <dbReference type="PROSITE" id="PS50943"/>
    </source>
</evidence>
<dbReference type="SMART" id="SM00530">
    <property type="entry name" value="HTH_XRE"/>
    <property type="match status" value="1"/>
</dbReference>
<dbReference type="PROSITE" id="PS50943">
    <property type="entry name" value="HTH_CROC1"/>
    <property type="match status" value="1"/>
</dbReference>
<dbReference type="SUPFAM" id="SSF47413">
    <property type="entry name" value="lambda repressor-like DNA-binding domains"/>
    <property type="match status" value="1"/>
</dbReference>
<evidence type="ECO:0000256" key="1">
    <source>
        <dbReference type="SAM" id="MobiDB-lite"/>
    </source>
</evidence>
<dbReference type="InterPro" id="IPR001387">
    <property type="entry name" value="Cro/C1-type_HTH"/>
</dbReference>
<dbReference type="AlphaFoldDB" id="A0A7V4TGB9"/>
<feature type="domain" description="HTH cro/C1-type" evidence="2">
    <location>
        <begin position="52"/>
        <end position="114"/>
    </location>
</feature>
<accession>A0A7V4TGB9</accession>